<dbReference type="InterPro" id="IPR019276">
    <property type="entry name" value="DUF2303"/>
</dbReference>
<reference evidence="2 3" key="1">
    <citation type="journal article" date="2012" name="J. Bacteriol.">
        <title>Genome Sequence of Oceanibaculum indicum Type Strain P24.</title>
        <authorList>
            <person name="Lai Q."/>
            <person name="Shao Z."/>
        </authorList>
    </citation>
    <scope>NUCLEOTIDE SEQUENCE [LARGE SCALE GENOMIC DNA]</scope>
    <source>
        <strain evidence="2 3">P24</strain>
    </source>
</reference>
<name>K2JU82_9PROT</name>
<gene>
    <name evidence="2" type="ORF">P24_17302</name>
</gene>
<dbReference type="RefSeq" id="WP_008946062.1">
    <property type="nucleotide sequence ID" value="NZ_AMRL01000034.1"/>
</dbReference>
<comment type="caution">
    <text evidence="2">The sequence shown here is derived from an EMBL/GenBank/DDBJ whole genome shotgun (WGS) entry which is preliminary data.</text>
</comment>
<feature type="region of interest" description="Disordered" evidence="1">
    <location>
        <begin position="169"/>
        <end position="191"/>
    </location>
</feature>
<sequence length="330" mass="36410">MATSTHPVEVQLTDNIAKTVADLVKTLHNPQLVTVTDGATSAPAALIPRGMELQSVEGMLGSYRERPRRRRGTASFTDLDSLIAHANRFKGEHSALFAIDDRKAPQLISVINYNQAGFDGAPEHADHRGHYHFPLSDEWKAWDAVNGRMLEQGEFAEFIEDRIGDVTAAPTEAADPSFAKGRSDGEGQRSSNLADLQKLLGGTWAGQSTLMDMSRGMKINEAARVKQATNLQTGEVQVQYETEHKDQDGAPVKVPNMFLIIIPVFHNGPLYRIAVRLRYRLREGRISWAMQMYRPDLVFDDAFKEGCNRAAQATELPLFIGKPETAGGPA</sequence>
<dbReference type="Proteomes" id="UP000006746">
    <property type="component" value="Unassembled WGS sequence"/>
</dbReference>
<dbReference type="Pfam" id="PF10065">
    <property type="entry name" value="DUF2303"/>
    <property type="match status" value="1"/>
</dbReference>
<protein>
    <recommendedName>
        <fullName evidence="4">DUF2303 family protein</fullName>
    </recommendedName>
</protein>
<dbReference type="STRING" id="1207063.P24_17302"/>
<dbReference type="EMBL" id="AMRL01000034">
    <property type="protein sequence ID" value="EKE68720.1"/>
    <property type="molecule type" value="Genomic_DNA"/>
</dbReference>
<proteinExistence type="predicted"/>
<keyword evidence="3" id="KW-1185">Reference proteome</keyword>
<evidence type="ECO:0000313" key="3">
    <source>
        <dbReference type="Proteomes" id="UP000006746"/>
    </source>
</evidence>
<evidence type="ECO:0000256" key="1">
    <source>
        <dbReference type="SAM" id="MobiDB-lite"/>
    </source>
</evidence>
<dbReference type="eggNOG" id="COG5532">
    <property type="taxonomic scope" value="Bacteria"/>
</dbReference>
<evidence type="ECO:0008006" key="4">
    <source>
        <dbReference type="Google" id="ProtNLM"/>
    </source>
</evidence>
<dbReference type="AlphaFoldDB" id="K2JU82"/>
<accession>K2JU82</accession>
<organism evidence="2 3">
    <name type="scientific">Oceanibaculum indicum P24</name>
    <dbReference type="NCBI Taxonomy" id="1207063"/>
    <lineage>
        <taxon>Bacteria</taxon>
        <taxon>Pseudomonadati</taxon>
        <taxon>Pseudomonadota</taxon>
        <taxon>Alphaproteobacteria</taxon>
        <taxon>Rhodospirillales</taxon>
        <taxon>Oceanibaculaceae</taxon>
        <taxon>Oceanibaculum</taxon>
    </lineage>
</organism>
<evidence type="ECO:0000313" key="2">
    <source>
        <dbReference type="EMBL" id="EKE68720.1"/>
    </source>
</evidence>